<dbReference type="SUPFAM" id="SSF48452">
    <property type="entry name" value="TPR-like"/>
    <property type="match status" value="1"/>
</dbReference>
<dbReference type="InterPro" id="IPR011990">
    <property type="entry name" value="TPR-like_helical_dom_sf"/>
</dbReference>
<dbReference type="InterPro" id="IPR027417">
    <property type="entry name" value="P-loop_NTPase"/>
</dbReference>
<dbReference type="Pfam" id="PF13469">
    <property type="entry name" value="Sulfotransfer_3"/>
    <property type="match status" value="1"/>
</dbReference>
<dbReference type="Proteomes" id="UP000600799">
    <property type="component" value="Unassembled WGS sequence"/>
</dbReference>
<proteinExistence type="predicted"/>
<dbReference type="SUPFAM" id="SSF52540">
    <property type="entry name" value="P-loop containing nucleoside triphosphate hydrolases"/>
    <property type="match status" value="1"/>
</dbReference>
<protein>
    <submittedName>
        <fullName evidence="3">Sulfotransferase</fullName>
    </submittedName>
</protein>
<dbReference type="RefSeq" id="WP_196275817.1">
    <property type="nucleotide sequence ID" value="NZ_JADQDC010000006.1"/>
</dbReference>
<evidence type="ECO:0000256" key="2">
    <source>
        <dbReference type="PROSITE-ProRule" id="PRU00339"/>
    </source>
</evidence>
<organism evidence="3 4">
    <name type="scientific">Novosphingobium jiangmenense</name>
    <dbReference type="NCBI Taxonomy" id="2791981"/>
    <lineage>
        <taxon>Bacteria</taxon>
        <taxon>Pseudomonadati</taxon>
        <taxon>Pseudomonadota</taxon>
        <taxon>Alphaproteobacteria</taxon>
        <taxon>Sphingomonadales</taxon>
        <taxon>Sphingomonadaceae</taxon>
        <taxon>Novosphingobium</taxon>
    </lineage>
</organism>
<dbReference type="PANTHER" id="PTHR12788:SF10">
    <property type="entry name" value="PROTEIN-TYROSINE SULFOTRANSFERASE"/>
    <property type="match status" value="1"/>
</dbReference>
<name>A0ABS0HGW9_9SPHN</name>
<dbReference type="PROSITE" id="PS50005">
    <property type="entry name" value="TPR"/>
    <property type="match status" value="1"/>
</dbReference>
<dbReference type="PANTHER" id="PTHR12788">
    <property type="entry name" value="PROTEIN-TYROSINE SULFOTRANSFERASE 2"/>
    <property type="match status" value="1"/>
</dbReference>
<dbReference type="Pfam" id="PF13432">
    <property type="entry name" value="TPR_16"/>
    <property type="match status" value="2"/>
</dbReference>
<gene>
    <name evidence="3" type="ORF">I2488_10870</name>
</gene>
<keyword evidence="1" id="KW-0808">Transferase</keyword>
<dbReference type="EMBL" id="JADQDC010000006">
    <property type="protein sequence ID" value="MBF9151507.1"/>
    <property type="molecule type" value="Genomic_DNA"/>
</dbReference>
<keyword evidence="2" id="KW-0802">TPR repeat</keyword>
<dbReference type="Gene3D" id="1.25.40.10">
    <property type="entry name" value="Tetratricopeptide repeat domain"/>
    <property type="match status" value="1"/>
</dbReference>
<evidence type="ECO:0000256" key="1">
    <source>
        <dbReference type="ARBA" id="ARBA00022679"/>
    </source>
</evidence>
<accession>A0ABS0HGW9</accession>
<dbReference type="InterPro" id="IPR019734">
    <property type="entry name" value="TPR_rpt"/>
</dbReference>
<dbReference type="Gene3D" id="3.40.50.300">
    <property type="entry name" value="P-loop containing nucleotide triphosphate hydrolases"/>
    <property type="match status" value="1"/>
</dbReference>
<feature type="repeat" description="TPR" evidence="2">
    <location>
        <begin position="102"/>
        <end position="135"/>
    </location>
</feature>
<keyword evidence="4" id="KW-1185">Reference proteome</keyword>
<comment type="caution">
    <text evidence="3">The sequence shown here is derived from an EMBL/GenBank/DDBJ whole genome shotgun (WGS) entry which is preliminary data.</text>
</comment>
<evidence type="ECO:0000313" key="3">
    <source>
        <dbReference type="EMBL" id="MBF9151507.1"/>
    </source>
</evidence>
<dbReference type="InterPro" id="IPR026634">
    <property type="entry name" value="TPST-like"/>
</dbReference>
<reference evidence="3 4" key="1">
    <citation type="submission" date="2020-11" db="EMBL/GenBank/DDBJ databases">
        <title>The genome sequence of Novosphingobium sp. 1Y9A.</title>
        <authorList>
            <person name="Liu Y."/>
        </authorList>
    </citation>
    <scope>NUCLEOTIDE SEQUENCE [LARGE SCALE GENOMIC DNA]</scope>
    <source>
        <strain evidence="3 4">1Y9A</strain>
    </source>
</reference>
<evidence type="ECO:0000313" key="4">
    <source>
        <dbReference type="Proteomes" id="UP000600799"/>
    </source>
</evidence>
<sequence>MTVGGDLRELLVSGRFSEALAAAGAALSANPSDVEAGFVAAVALAESGRVGDAAKAIGAVLRADPTNAEYLAQQARILLLGRRDEEALAAARAASAAGSEDPLVLDTIGCVFARLGAHEEALPLFERAVDGAPEAIEFRFNLASTLGFFGRVDEAAAAYEAILVREPAHGRAHLGLAGLRRKPAPGDIARLETALSGEIEPVEEVRLRYALFQLYEAEGQLSEAAGQLSLGNARHRANLGYQLESDEAVFESIRRTFARDLPLVSDSRIEDAPIFVVGLPRTGTTLVDRILSSHAEVTSAGELQAMPLAVKQLAGTSSRLVLDPATVEASRGVSAQKLGELYLARARQNAGAQHGRFTDKFPLNFLYIGWILQAFPHASVVCLRRGAMDSVWSNYKHLFATGSPYYRWSYDLMDTARYVLLFQRLMAFWRQRFPGRIHEVTYEWLVADQETETRKLLSHCGLAWDPACLDFHRNEAAVSTPSAQQVRQPINARSVGRWRDHEQHLGEVMEFFAANGIPLD</sequence>